<dbReference type="InterPro" id="IPR036953">
    <property type="entry name" value="GreA/GreB_C_sf"/>
</dbReference>
<dbReference type="PANTHER" id="PTHR30437">
    <property type="entry name" value="TRANSCRIPTION ELONGATION FACTOR GREA"/>
    <property type="match status" value="1"/>
</dbReference>
<comment type="caution">
    <text evidence="3">The sequence shown here is derived from an EMBL/GenBank/DDBJ whole genome shotgun (WGS) entry which is preliminary data.</text>
</comment>
<keyword evidence="3" id="KW-0418">Kinase</keyword>
<evidence type="ECO:0000259" key="2">
    <source>
        <dbReference type="Pfam" id="PF14760"/>
    </source>
</evidence>
<dbReference type="InterPro" id="IPR001437">
    <property type="entry name" value="Tscrpt_elong_fac_GreA/B_C"/>
</dbReference>
<dbReference type="Pfam" id="PF14760">
    <property type="entry name" value="Rnk_N"/>
    <property type="match status" value="1"/>
</dbReference>
<protein>
    <submittedName>
        <fullName evidence="3">Nucleoside diphosphate kinase regulator</fullName>
    </submittedName>
</protein>
<organism evidence="3 4">
    <name type="scientific">Ensifer adhaerens</name>
    <name type="common">Sinorhizobium morelense</name>
    <dbReference type="NCBI Taxonomy" id="106592"/>
    <lineage>
        <taxon>Bacteria</taxon>
        <taxon>Pseudomonadati</taxon>
        <taxon>Pseudomonadota</taxon>
        <taxon>Alphaproteobacteria</taxon>
        <taxon>Hyphomicrobiales</taxon>
        <taxon>Rhizobiaceae</taxon>
        <taxon>Sinorhizobium/Ensifer group</taxon>
        <taxon>Ensifer</taxon>
    </lineage>
</organism>
<dbReference type="AlphaFoldDB" id="A0A0L8BIU1"/>
<dbReference type="SUPFAM" id="SSF54534">
    <property type="entry name" value="FKBP-like"/>
    <property type="match status" value="1"/>
</dbReference>
<dbReference type="PATRIC" id="fig|106592.7.peg.4199"/>
<dbReference type="Pfam" id="PF01272">
    <property type="entry name" value="GreA_GreB"/>
    <property type="match status" value="1"/>
</dbReference>
<evidence type="ECO:0000313" key="4">
    <source>
        <dbReference type="Proteomes" id="UP000037425"/>
    </source>
</evidence>
<dbReference type="NCBIfam" id="NF004396">
    <property type="entry name" value="PRK05753.1"/>
    <property type="match status" value="1"/>
</dbReference>
<proteinExistence type="predicted"/>
<gene>
    <name evidence="3" type="ORF">AC244_27050</name>
</gene>
<dbReference type="GO" id="GO:0070063">
    <property type="term" value="F:RNA polymerase binding"/>
    <property type="evidence" value="ECO:0007669"/>
    <property type="project" value="InterPro"/>
</dbReference>
<dbReference type="GO" id="GO:0003677">
    <property type="term" value="F:DNA binding"/>
    <property type="evidence" value="ECO:0007669"/>
    <property type="project" value="InterPro"/>
</dbReference>
<evidence type="ECO:0000313" key="3">
    <source>
        <dbReference type="EMBL" id="KOF14498.1"/>
    </source>
</evidence>
<feature type="domain" description="Regulator of nucleoside diphosphate kinase N-terminal" evidence="2">
    <location>
        <begin position="10"/>
        <end position="49"/>
    </location>
</feature>
<dbReference type="Gene3D" id="1.10.286.20">
    <property type="match status" value="1"/>
</dbReference>
<dbReference type="EMBL" id="LGAP01000026">
    <property type="protein sequence ID" value="KOF14498.1"/>
    <property type="molecule type" value="Genomic_DNA"/>
</dbReference>
<accession>A0A0L8BIU1</accession>
<keyword evidence="3" id="KW-0808">Transferase</keyword>
<name>A0A0L8BIU1_ENSAD</name>
<dbReference type="OrthoDB" id="192847at2"/>
<dbReference type="GO" id="GO:0032784">
    <property type="term" value="P:regulation of DNA-templated transcription elongation"/>
    <property type="evidence" value="ECO:0007669"/>
    <property type="project" value="InterPro"/>
</dbReference>
<dbReference type="GO" id="GO:0016301">
    <property type="term" value="F:kinase activity"/>
    <property type="evidence" value="ECO:0007669"/>
    <property type="project" value="UniProtKB-KW"/>
</dbReference>
<reference evidence="4" key="1">
    <citation type="submission" date="2015-07" db="EMBL/GenBank/DDBJ databases">
        <title>Whole genome sequence of an Ensifer adhaerens strain isolated from a cave pool in the Wind Cave National Park.</title>
        <authorList>
            <person name="Eng W.W.H."/>
            <person name="Gan H.M."/>
            <person name="Barton H.A."/>
            <person name="Savka M.A."/>
        </authorList>
    </citation>
    <scope>NUCLEOTIDE SEQUENCE [LARGE SCALE GENOMIC DNA]</scope>
    <source>
        <strain evidence="4">SD006</strain>
    </source>
</reference>
<feature type="domain" description="Transcription elongation factor GreA/GreB C-terminal" evidence="1">
    <location>
        <begin position="56"/>
        <end position="130"/>
    </location>
</feature>
<dbReference type="Proteomes" id="UP000037425">
    <property type="component" value="Unassembled WGS sequence"/>
</dbReference>
<evidence type="ECO:0000259" key="1">
    <source>
        <dbReference type="Pfam" id="PF01272"/>
    </source>
</evidence>
<sequence>MATTARNKLPAIIINAEDHKRLTALASSALDRIPEVAEALMSELDRARIAAPGKLPADSVQMGSTVAFEADNGFAKQVTLVYPGEADIEAGRISVLTPIGAALIGLSVGQSIDWHDRSGKVHRMTIRSVTAAERA</sequence>
<dbReference type="PANTHER" id="PTHR30437:SF5">
    <property type="entry name" value="REGULATOR OF NUCLEOSIDE DIPHOSPHATE KINASE"/>
    <property type="match status" value="1"/>
</dbReference>
<dbReference type="GO" id="GO:0006354">
    <property type="term" value="P:DNA-templated transcription elongation"/>
    <property type="evidence" value="ECO:0007669"/>
    <property type="project" value="TreeGrafter"/>
</dbReference>
<dbReference type="RefSeq" id="WP_053251898.1">
    <property type="nucleotide sequence ID" value="NZ_LGAP01000026.1"/>
</dbReference>
<dbReference type="InterPro" id="IPR029462">
    <property type="entry name" value="Rnk_N"/>
</dbReference>
<dbReference type="InterPro" id="IPR023459">
    <property type="entry name" value="Tscrpt_elong_fac_GreA/B_fam"/>
</dbReference>
<dbReference type="Gene3D" id="3.10.50.30">
    <property type="entry name" value="Transcription elongation factor, GreA/GreB, C-terminal domain"/>
    <property type="match status" value="1"/>
</dbReference>